<dbReference type="PANTHER" id="PTHR43124:SF5">
    <property type="entry name" value="PURINE RIBONUCLEOSIDE EFFLUX PUMP NEPI"/>
    <property type="match status" value="1"/>
</dbReference>
<dbReference type="AlphaFoldDB" id="D6ZCK8"/>
<evidence type="ECO:0000256" key="1">
    <source>
        <dbReference type="ARBA" id="ARBA00004651"/>
    </source>
</evidence>
<dbReference type="Proteomes" id="UP000002247">
    <property type="component" value="Chromosome"/>
</dbReference>
<gene>
    <name evidence="9" type="ordered locus">Srot_0568</name>
</gene>
<dbReference type="InterPro" id="IPR050189">
    <property type="entry name" value="MFS_Efflux_Transporters"/>
</dbReference>
<protein>
    <submittedName>
        <fullName evidence="9">Major facilitator superfamily MFS_1</fullName>
    </submittedName>
</protein>
<feature type="domain" description="Major facilitator superfamily (MFS) profile" evidence="8">
    <location>
        <begin position="1"/>
        <end position="399"/>
    </location>
</feature>
<feature type="transmembrane region" description="Helical" evidence="7">
    <location>
        <begin position="256"/>
        <end position="280"/>
    </location>
</feature>
<dbReference type="KEGG" id="srt:Srot_0568"/>
<dbReference type="Pfam" id="PF07690">
    <property type="entry name" value="MFS_1"/>
    <property type="match status" value="1"/>
</dbReference>
<comment type="subcellular location">
    <subcellularLocation>
        <location evidence="1">Cell membrane</location>
        <topology evidence="1">Multi-pass membrane protein</topology>
    </subcellularLocation>
</comment>
<dbReference type="HOGENOM" id="CLU_001265_61_1_11"/>
<feature type="transmembrane region" description="Helical" evidence="7">
    <location>
        <begin position="222"/>
        <end position="244"/>
    </location>
</feature>
<dbReference type="SUPFAM" id="SSF103473">
    <property type="entry name" value="MFS general substrate transporter"/>
    <property type="match status" value="1"/>
</dbReference>
<evidence type="ECO:0000313" key="10">
    <source>
        <dbReference type="Proteomes" id="UP000002247"/>
    </source>
</evidence>
<feature type="region of interest" description="Disordered" evidence="6">
    <location>
        <begin position="400"/>
        <end position="419"/>
    </location>
</feature>
<evidence type="ECO:0000256" key="2">
    <source>
        <dbReference type="ARBA" id="ARBA00022475"/>
    </source>
</evidence>
<keyword evidence="10" id="KW-1185">Reference proteome</keyword>
<feature type="transmembrane region" description="Helical" evidence="7">
    <location>
        <begin position="176"/>
        <end position="194"/>
    </location>
</feature>
<feature type="transmembrane region" description="Helical" evidence="7">
    <location>
        <begin position="22"/>
        <end position="46"/>
    </location>
</feature>
<evidence type="ECO:0000259" key="8">
    <source>
        <dbReference type="PROSITE" id="PS50850"/>
    </source>
</evidence>
<dbReference type="GO" id="GO:0022857">
    <property type="term" value="F:transmembrane transporter activity"/>
    <property type="evidence" value="ECO:0007669"/>
    <property type="project" value="InterPro"/>
</dbReference>
<feature type="transmembrane region" description="Helical" evidence="7">
    <location>
        <begin position="287"/>
        <end position="306"/>
    </location>
</feature>
<dbReference type="STRING" id="640132.Srot_0568"/>
<feature type="transmembrane region" description="Helical" evidence="7">
    <location>
        <begin position="110"/>
        <end position="130"/>
    </location>
</feature>
<dbReference type="OrthoDB" id="9814237at2"/>
<reference evidence="9 10" key="1">
    <citation type="journal article" date="2010" name="Stand. Genomic Sci.">
        <title>Complete genome sequence of Segniliparus rotundus type strain (CDC 1076).</title>
        <authorList>
            <person name="Sikorski J."/>
            <person name="Lapidus A."/>
            <person name="Copeland A."/>
            <person name="Misra M."/>
            <person name="Glavina Del Rio T."/>
            <person name="Nolan M."/>
            <person name="Lucas S."/>
            <person name="Chen F."/>
            <person name="Tice H."/>
            <person name="Cheng J.F."/>
            <person name="Jando M."/>
            <person name="Schneider S."/>
            <person name="Bruce D."/>
            <person name="Goodwin L."/>
            <person name="Pitluck S."/>
            <person name="Liolios K."/>
            <person name="Mikhailova N."/>
            <person name="Pati A."/>
            <person name="Ivanova N."/>
            <person name="Mavromatis K."/>
            <person name="Chen A."/>
            <person name="Palaniappan K."/>
            <person name="Chertkov O."/>
            <person name="Land M."/>
            <person name="Hauser L."/>
            <person name="Chang Y.J."/>
            <person name="Jeffries C.D."/>
            <person name="Brettin T."/>
            <person name="Detter J.C."/>
            <person name="Han C."/>
            <person name="Rohde M."/>
            <person name="Goker M."/>
            <person name="Bristow J."/>
            <person name="Eisen J.A."/>
            <person name="Markowitz V."/>
            <person name="Hugenholtz P."/>
            <person name="Kyrpides N.C."/>
            <person name="Klenk H.P."/>
        </authorList>
    </citation>
    <scope>NUCLEOTIDE SEQUENCE [LARGE SCALE GENOMIC DNA]</scope>
    <source>
        <strain evidence="10">ATCC BAA-972 / CDC 1076 / CIP 108378 / DSM 44985 / JCM 13578</strain>
    </source>
</reference>
<keyword evidence="5 7" id="KW-0472">Membrane</keyword>
<feature type="transmembrane region" description="Helical" evidence="7">
    <location>
        <begin position="312"/>
        <end position="337"/>
    </location>
</feature>
<evidence type="ECO:0000256" key="7">
    <source>
        <dbReference type="SAM" id="Phobius"/>
    </source>
</evidence>
<sequence>MATDQPAPIGQKDQQPFPLGKLVLLSLCMLVVITVEVGPVGVLPHIAADLRVPQSRAALLVSCYAITVVLASVPAIRLLDRFDRRQVLMLSMSAFAVSTAALAVTRSLPLAVAARVIGGFGHAIFFGVGIDITHRLSPAKRMVPAVAIFFSGNVLALALAVPAVAAAGGSGWRGTFLALAGSAGACVVAARLLLPALPSGKADAPPLAGGARRPFFPWPDRPAATVCLFGLVWLTGHFLAFTLLRAELTAAGFPDRLAPALLMAYGIGTLAGTGLAGAVATHRLRGAIAVGFLLLCGAQLCLWSLLPSMWPSFAAAALWGIGFGAIPTLNSSAILHYSRVSPDMTASMLSSACNIGISLGSFASGLVYQNLGHDSAFLLAAGIFVVGALATRSLHKDGPREGLGLTRGARAEGPAQGPR</sequence>
<keyword evidence="2" id="KW-1003">Cell membrane</keyword>
<dbReference type="Gene3D" id="1.20.1250.20">
    <property type="entry name" value="MFS general substrate transporter like domains"/>
    <property type="match status" value="1"/>
</dbReference>
<dbReference type="PANTHER" id="PTHR43124">
    <property type="entry name" value="PURINE EFFLUX PUMP PBUE"/>
    <property type="match status" value="1"/>
</dbReference>
<feature type="transmembrane region" description="Helical" evidence="7">
    <location>
        <begin position="349"/>
        <end position="369"/>
    </location>
</feature>
<evidence type="ECO:0000256" key="4">
    <source>
        <dbReference type="ARBA" id="ARBA00022989"/>
    </source>
</evidence>
<dbReference type="PROSITE" id="PS50850">
    <property type="entry name" value="MFS"/>
    <property type="match status" value="1"/>
</dbReference>
<dbReference type="EMBL" id="CP001958">
    <property type="protein sequence ID" value="ADG97050.1"/>
    <property type="molecule type" value="Genomic_DNA"/>
</dbReference>
<proteinExistence type="predicted"/>
<evidence type="ECO:0000256" key="3">
    <source>
        <dbReference type="ARBA" id="ARBA00022692"/>
    </source>
</evidence>
<accession>D6ZCK8</accession>
<dbReference type="InterPro" id="IPR020846">
    <property type="entry name" value="MFS_dom"/>
</dbReference>
<dbReference type="InterPro" id="IPR036259">
    <property type="entry name" value="MFS_trans_sf"/>
</dbReference>
<dbReference type="InterPro" id="IPR011701">
    <property type="entry name" value="MFS"/>
</dbReference>
<feature type="transmembrane region" description="Helical" evidence="7">
    <location>
        <begin position="142"/>
        <end position="164"/>
    </location>
</feature>
<keyword evidence="3 7" id="KW-0812">Transmembrane</keyword>
<feature type="transmembrane region" description="Helical" evidence="7">
    <location>
        <begin position="58"/>
        <end position="79"/>
    </location>
</feature>
<dbReference type="GO" id="GO:0005886">
    <property type="term" value="C:plasma membrane"/>
    <property type="evidence" value="ECO:0007669"/>
    <property type="project" value="UniProtKB-SubCell"/>
</dbReference>
<dbReference type="RefSeq" id="WP_013137506.1">
    <property type="nucleotide sequence ID" value="NC_014168.1"/>
</dbReference>
<keyword evidence="4 7" id="KW-1133">Transmembrane helix</keyword>
<organism evidence="9 10">
    <name type="scientific">Segniliparus rotundus (strain ATCC BAA-972 / CDC 1076 / CIP 108378 / DSM 44985 / JCM 13578)</name>
    <dbReference type="NCBI Taxonomy" id="640132"/>
    <lineage>
        <taxon>Bacteria</taxon>
        <taxon>Bacillati</taxon>
        <taxon>Actinomycetota</taxon>
        <taxon>Actinomycetes</taxon>
        <taxon>Mycobacteriales</taxon>
        <taxon>Segniliparaceae</taxon>
        <taxon>Segniliparus</taxon>
    </lineage>
</organism>
<feature type="transmembrane region" description="Helical" evidence="7">
    <location>
        <begin position="86"/>
        <end position="104"/>
    </location>
</feature>
<evidence type="ECO:0000256" key="6">
    <source>
        <dbReference type="SAM" id="MobiDB-lite"/>
    </source>
</evidence>
<feature type="transmembrane region" description="Helical" evidence="7">
    <location>
        <begin position="375"/>
        <end position="394"/>
    </location>
</feature>
<name>D6ZCK8_SEGRD</name>
<dbReference type="CDD" id="cd17324">
    <property type="entry name" value="MFS_NepI_like"/>
    <property type="match status" value="1"/>
</dbReference>
<evidence type="ECO:0000313" key="9">
    <source>
        <dbReference type="EMBL" id="ADG97050.1"/>
    </source>
</evidence>
<dbReference type="eggNOG" id="COG2814">
    <property type="taxonomic scope" value="Bacteria"/>
</dbReference>
<evidence type="ECO:0000256" key="5">
    <source>
        <dbReference type="ARBA" id="ARBA00023136"/>
    </source>
</evidence>